<gene>
    <name evidence="1" type="ORF">F2Q69_00029995</name>
</gene>
<organism evidence="1 2">
    <name type="scientific">Brassica cretica</name>
    <name type="common">Mustard</name>
    <dbReference type="NCBI Taxonomy" id="69181"/>
    <lineage>
        <taxon>Eukaryota</taxon>
        <taxon>Viridiplantae</taxon>
        <taxon>Streptophyta</taxon>
        <taxon>Embryophyta</taxon>
        <taxon>Tracheophyta</taxon>
        <taxon>Spermatophyta</taxon>
        <taxon>Magnoliopsida</taxon>
        <taxon>eudicotyledons</taxon>
        <taxon>Gunneridae</taxon>
        <taxon>Pentapetalae</taxon>
        <taxon>rosids</taxon>
        <taxon>malvids</taxon>
        <taxon>Brassicales</taxon>
        <taxon>Brassicaceae</taxon>
        <taxon>Brassiceae</taxon>
        <taxon>Brassica</taxon>
    </lineage>
</organism>
<dbReference type="Proteomes" id="UP000712600">
    <property type="component" value="Unassembled WGS sequence"/>
</dbReference>
<dbReference type="AlphaFoldDB" id="A0A8S9S830"/>
<accession>A0A8S9S830</accession>
<proteinExistence type="predicted"/>
<name>A0A8S9S830_BRACR</name>
<comment type="caution">
    <text evidence="1">The sequence shown here is derived from an EMBL/GenBank/DDBJ whole genome shotgun (WGS) entry which is preliminary data.</text>
</comment>
<sequence length="54" mass="6363">MRCFRGLHGKRFCFDFDLMRDFLGITHDVLPKVFSAHDRGKRCCIVLEILFVMA</sequence>
<dbReference type="EMBL" id="QGKX02000088">
    <property type="protein sequence ID" value="KAF3589851.1"/>
    <property type="molecule type" value="Genomic_DNA"/>
</dbReference>
<evidence type="ECO:0000313" key="2">
    <source>
        <dbReference type="Proteomes" id="UP000712600"/>
    </source>
</evidence>
<reference evidence="1" key="1">
    <citation type="submission" date="2019-12" db="EMBL/GenBank/DDBJ databases">
        <title>Genome sequencing and annotation of Brassica cretica.</title>
        <authorList>
            <person name="Studholme D.J."/>
            <person name="Sarris P."/>
        </authorList>
    </citation>
    <scope>NUCLEOTIDE SEQUENCE</scope>
    <source>
        <strain evidence="1">PFS-109/04</strain>
        <tissue evidence="1">Leaf</tissue>
    </source>
</reference>
<protein>
    <submittedName>
        <fullName evidence="1">Uncharacterized protein</fullName>
    </submittedName>
</protein>
<evidence type="ECO:0000313" key="1">
    <source>
        <dbReference type="EMBL" id="KAF3589851.1"/>
    </source>
</evidence>